<evidence type="ECO:0000256" key="8">
    <source>
        <dbReference type="ARBA" id="ARBA00023204"/>
    </source>
</evidence>
<dbReference type="Gene3D" id="2.40.10.170">
    <property type="match status" value="1"/>
</dbReference>
<dbReference type="InterPro" id="IPR004576">
    <property type="entry name" value="Mfd"/>
</dbReference>
<dbReference type="Pfam" id="PF00271">
    <property type="entry name" value="Helicase_C"/>
    <property type="match status" value="1"/>
</dbReference>
<evidence type="ECO:0000259" key="10">
    <source>
        <dbReference type="PROSITE" id="PS51194"/>
    </source>
</evidence>
<dbReference type="InterPro" id="IPR048635">
    <property type="entry name" value="MFD_D3"/>
</dbReference>
<keyword evidence="3" id="KW-0227">DNA damage</keyword>
<keyword evidence="7" id="KW-0238">DNA-binding</keyword>
<dbReference type="InterPro" id="IPR005118">
    <property type="entry name" value="TRCF_C"/>
</dbReference>
<feature type="non-terminal residue" evidence="11">
    <location>
        <position position="1"/>
    </location>
</feature>
<dbReference type="InterPro" id="IPR047112">
    <property type="entry name" value="RecG/Mfd"/>
</dbReference>
<keyword evidence="4" id="KW-0378">Hydrolase</keyword>
<dbReference type="Pfam" id="PF03461">
    <property type="entry name" value="TRCF"/>
    <property type="match status" value="1"/>
</dbReference>
<feature type="domain" description="Helicase ATP-binding" evidence="9">
    <location>
        <begin position="450"/>
        <end position="611"/>
    </location>
</feature>
<evidence type="ECO:0000256" key="6">
    <source>
        <dbReference type="ARBA" id="ARBA00022840"/>
    </source>
</evidence>
<keyword evidence="2" id="KW-0547">Nucleotide-binding</keyword>
<accession>A0A2W5FE24</accession>
<dbReference type="NCBIfam" id="TIGR00580">
    <property type="entry name" value="mfd"/>
    <property type="match status" value="1"/>
</dbReference>
<dbReference type="InterPro" id="IPR003711">
    <property type="entry name" value="CarD-like/TRCF_RID"/>
</dbReference>
<evidence type="ECO:0000259" key="9">
    <source>
        <dbReference type="PROSITE" id="PS51192"/>
    </source>
</evidence>
<dbReference type="Pfam" id="PF00270">
    <property type="entry name" value="DEAD"/>
    <property type="match status" value="1"/>
</dbReference>
<dbReference type="SUPFAM" id="SSF141259">
    <property type="entry name" value="CarD-like"/>
    <property type="match status" value="1"/>
</dbReference>
<dbReference type="AlphaFoldDB" id="A0A2W5FE24"/>
<dbReference type="CDD" id="cd17991">
    <property type="entry name" value="DEXHc_TRCF"/>
    <property type="match status" value="1"/>
</dbReference>
<dbReference type="SUPFAM" id="SSF143517">
    <property type="entry name" value="TRCF domain-like"/>
    <property type="match status" value="1"/>
</dbReference>
<dbReference type="PANTHER" id="PTHR47964:SF1">
    <property type="entry name" value="ATP-DEPENDENT DNA HELICASE HOMOLOG RECG, CHLOROPLASTIC"/>
    <property type="match status" value="1"/>
</dbReference>
<dbReference type="GO" id="GO:0016787">
    <property type="term" value="F:hydrolase activity"/>
    <property type="evidence" value="ECO:0007669"/>
    <property type="project" value="UniProtKB-KW"/>
</dbReference>
<organism evidence="11 12">
    <name type="scientific">Micavibrio aeruginosavorus</name>
    <dbReference type="NCBI Taxonomy" id="349221"/>
    <lineage>
        <taxon>Bacteria</taxon>
        <taxon>Pseudomonadati</taxon>
        <taxon>Bdellovibrionota</taxon>
        <taxon>Bdellovibrionia</taxon>
        <taxon>Bdellovibrionales</taxon>
        <taxon>Pseudobdellovibrionaceae</taxon>
        <taxon>Micavibrio</taxon>
    </lineage>
</organism>
<gene>
    <name evidence="11" type="primary">mfd</name>
    <name evidence="11" type="ORF">DI586_10050</name>
</gene>
<dbReference type="InterPro" id="IPR037235">
    <property type="entry name" value="TRCF-like_C_D7"/>
</dbReference>
<dbReference type="Gene3D" id="3.30.2060.10">
    <property type="entry name" value="Penicillin-binding protein 1b domain"/>
    <property type="match status" value="1"/>
</dbReference>
<dbReference type="Gene3D" id="3.90.1150.50">
    <property type="entry name" value="Transcription-repair-coupling factor, D7 domain"/>
    <property type="match status" value="1"/>
</dbReference>
<dbReference type="HAMAP" id="MF_00969">
    <property type="entry name" value="TRCF"/>
    <property type="match status" value="1"/>
</dbReference>
<dbReference type="PANTHER" id="PTHR47964">
    <property type="entry name" value="ATP-DEPENDENT DNA HELICASE HOMOLOG RECG, CHLOROPLASTIC"/>
    <property type="match status" value="1"/>
</dbReference>
<dbReference type="Pfam" id="PF21132">
    <property type="entry name" value="MFD_D3"/>
    <property type="match status" value="1"/>
</dbReference>
<dbReference type="Gene3D" id="3.40.50.300">
    <property type="entry name" value="P-loop containing nucleotide triphosphate hydrolases"/>
    <property type="match status" value="2"/>
</dbReference>
<comment type="caution">
    <text evidence="11">The sequence shown here is derived from an EMBL/GenBank/DDBJ whole genome shotgun (WGS) entry which is preliminary data.</text>
</comment>
<evidence type="ECO:0000313" key="12">
    <source>
        <dbReference type="Proteomes" id="UP000249739"/>
    </source>
</evidence>
<name>A0A2W5FE24_9BACT</name>
<evidence type="ECO:0000313" key="11">
    <source>
        <dbReference type="EMBL" id="PZP54315.1"/>
    </source>
</evidence>
<evidence type="ECO:0000256" key="2">
    <source>
        <dbReference type="ARBA" id="ARBA00022741"/>
    </source>
</evidence>
<dbReference type="Gene3D" id="3.40.50.11180">
    <property type="match status" value="1"/>
</dbReference>
<dbReference type="PROSITE" id="PS51194">
    <property type="entry name" value="HELICASE_CTER"/>
    <property type="match status" value="1"/>
</dbReference>
<dbReference type="SMART" id="SM00490">
    <property type="entry name" value="HELICc"/>
    <property type="match status" value="1"/>
</dbReference>
<dbReference type="InterPro" id="IPR001650">
    <property type="entry name" value="Helicase_C-like"/>
</dbReference>
<dbReference type="Proteomes" id="UP000249739">
    <property type="component" value="Unassembled WGS sequence"/>
</dbReference>
<dbReference type="InterPro" id="IPR027417">
    <property type="entry name" value="P-loop_NTPase"/>
</dbReference>
<dbReference type="GO" id="GO:0003678">
    <property type="term" value="F:DNA helicase activity"/>
    <property type="evidence" value="ECO:0007669"/>
    <property type="project" value="TreeGrafter"/>
</dbReference>
<reference evidence="11 12" key="1">
    <citation type="submission" date="2017-08" db="EMBL/GenBank/DDBJ databases">
        <title>Infants hospitalized years apart are colonized by the same room-sourced microbial strains.</title>
        <authorList>
            <person name="Brooks B."/>
            <person name="Olm M.R."/>
            <person name="Firek B.A."/>
            <person name="Baker R."/>
            <person name="Thomas B.C."/>
            <person name="Morowitz M.J."/>
            <person name="Banfield J.F."/>
        </authorList>
    </citation>
    <scope>NUCLEOTIDE SEQUENCE [LARGE SCALE GENOMIC DNA]</scope>
    <source>
        <strain evidence="11">S2_006_000_R2_64</strain>
    </source>
</reference>
<sequence>LFGDEVESVRSFDPSSQRTTGDIAEFSLRPVTEFFMTPDAIEKFRSGYRDLFGVNQSNDPLYNAVSEGRKHSGMEHWQPLFFDSMATLFDYINRPVLSFDAQAEASRSERLTQIHDFYQARQTLDKSLQEKKKKKESDVSLSGGLYHPLPPKLLYIENNEFDALIADTDPEILQSFAAPKEDGKTEARKAREFGDIRAQANLNLFREVGNFLKSQLSDTRKVVIACYSQGSRDRLKLMMEDNGVSNLVICDTADDIRKLKSPQIGFTILFLEHGFIADDLAVITEQDILGDRLARKGKRRKKADNFLKEVSALAPGDLVVHIDHGVGRFEGLETLKAGGILHDCLKLVYHGGDKLFVPVENIEVLSRFGNEDSNVDLDKLGSGSWQARKAKVKKDLMIMAEGLLKIAAQRQLREADKLDIQTGPYNEFAARFPYQETDDQLRAISDSLSDLMSGHPMDRLVCGDVGFGKTEIAMRAAYVAASNGMQVAIIAPTTLLARQHFNGFTERFKGLGFRIVQLSRLVTAKDAKIAKDEIEKGSATIVIGTHALLGGSIKFQNLGLVIVDEEQRFGVKQKEKLKELKANVHVLTLTATPIPRTLQMALSGVRDMSIIATPPVDRLAIRTFVMPTDLLVLREAILREHYRGGQTFYVCPRIKDMEALEAMLKDLVPEVKTIAAHGQMTPTELEDRMTAFYEGQYGILLATNIIESGLDIPAANTIIVHRADLFGLSQLYQIRGRVGRSKVRAYAYLTYDPQKQLTSQAQKRLEVFETLDSLGAGFQLASHDLDIRGGGNLLGEEQSGHIKEVGIELYQQMLEDAVAASRAGIGKEIELPDTGWSPVINIGTSVLIPEAYVVDLSVRMSLYRRLAELETGEDIESFAAELIDRFGDLPEEVKNLLDIVKIKQLCRVAGVSHLEAGPKGAVIGFHKDTPPNRDNLIKWFTEKGSSVKYRPDHKITLSRNWENAKDRVKAVSSLAGELAKLAG</sequence>
<dbReference type="InterPro" id="IPR036101">
    <property type="entry name" value="CarD-like/TRCF_RID_sf"/>
</dbReference>
<evidence type="ECO:0000256" key="4">
    <source>
        <dbReference type="ARBA" id="ARBA00022801"/>
    </source>
</evidence>
<dbReference type="GO" id="GO:0005524">
    <property type="term" value="F:ATP binding"/>
    <property type="evidence" value="ECO:0007669"/>
    <property type="project" value="UniProtKB-KW"/>
</dbReference>
<evidence type="ECO:0000256" key="7">
    <source>
        <dbReference type="ARBA" id="ARBA00023125"/>
    </source>
</evidence>
<dbReference type="SMART" id="SM01058">
    <property type="entry name" value="CarD_TRCF"/>
    <property type="match status" value="1"/>
</dbReference>
<dbReference type="SMART" id="SM00487">
    <property type="entry name" value="DEXDc"/>
    <property type="match status" value="1"/>
</dbReference>
<evidence type="ECO:0000256" key="3">
    <source>
        <dbReference type="ARBA" id="ARBA00022763"/>
    </source>
</evidence>
<dbReference type="InterPro" id="IPR014001">
    <property type="entry name" value="Helicase_ATP-bd"/>
</dbReference>
<dbReference type="Gene3D" id="3.40.50.11140">
    <property type="match status" value="1"/>
</dbReference>
<dbReference type="EMBL" id="QFOT01000143">
    <property type="protein sequence ID" value="PZP54315.1"/>
    <property type="molecule type" value="Genomic_DNA"/>
</dbReference>
<evidence type="ECO:0000256" key="1">
    <source>
        <dbReference type="ARBA" id="ARBA00022490"/>
    </source>
</evidence>
<keyword evidence="5" id="KW-0347">Helicase</keyword>
<dbReference type="InterPro" id="IPR011545">
    <property type="entry name" value="DEAD/DEAH_box_helicase_dom"/>
</dbReference>
<keyword evidence="6" id="KW-0067">ATP-binding</keyword>
<evidence type="ECO:0000256" key="5">
    <source>
        <dbReference type="ARBA" id="ARBA00022806"/>
    </source>
</evidence>
<dbReference type="Pfam" id="PF02559">
    <property type="entry name" value="CarD_TRCF_RID"/>
    <property type="match status" value="1"/>
</dbReference>
<dbReference type="GO" id="GO:0003684">
    <property type="term" value="F:damaged DNA binding"/>
    <property type="evidence" value="ECO:0007669"/>
    <property type="project" value="InterPro"/>
</dbReference>
<protein>
    <submittedName>
        <fullName evidence="11">Transcription-repair coupling factor</fullName>
    </submittedName>
</protein>
<proteinExistence type="inferred from homology"/>
<keyword evidence="1" id="KW-0963">Cytoplasm</keyword>
<dbReference type="SUPFAM" id="SSF52540">
    <property type="entry name" value="P-loop containing nucleoside triphosphate hydrolases"/>
    <property type="match status" value="3"/>
</dbReference>
<dbReference type="PROSITE" id="PS51192">
    <property type="entry name" value="HELICASE_ATP_BIND_1"/>
    <property type="match status" value="1"/>
</dbReference>
<dbReference type="GO" id="GO:0006281">
    <property type="term" value="P:DNA repair"/>
    <property type="evidence" value="ECO:0007669"/>
    <property type="project" value="UniProtKB-KW"/>
</dbReference>
<feature type="domain" description="Helicase C-terminal" evidence="10">
    <location>
        <begin position="632"/>
        <end position="786"/>
    </location>
</feature>
<dbReference type="SMART" id="SM00982">
    <property type="entry name" value="TRCF"/>
    <property type="match status" value="1"/>
</dbReference>
<keyword evidence="8" id="KW-0234">DNA repair</keyword>